<dbReference type="EMBL" id="JAPFQL010000050">
    <property type="protein sequence ID" value="MDC5698040.1"/>
    <property type="molecule type" value="Genomic_DNA"/>
</dbReference>
<evidence type="ECO:0000313" key="10">
    <source>
        <dbReference type="Proteomes" id="UP001150259"/>
    </source>
</evidence>
<dbReference type="Pfam" id="PF01435">
    <property type="entry name" value="Peptidase_M48"/>
    <property type="match status" value="1"/>
</dbReference>
<dbReference type="RefSeq" id="WP_272462614.1">
    <property type="nucleotide sequence ID" value="NZ_JAPFQL010000050.1"/>
</dbReference>
<evidence type="ECO:0000256" key="7">
    <source>
        <dbReference type="SAM" id="Phobius"/>
    </source>
</evidence>
<dbReference type="CDD" id="cd07326">
    <property type="entry name" value="M56_BlaR1_MecR1_like"/>
    <property type="match status" value="1"/>
</dbReference>
<dbReference type="InterPro" id="IPR001915">
    <property type="entry name" value="Peptidase_M48"/>
</dbReference>
<feature type="transmembrane region" description="Helical" evidence="7">
    <location>
        <begin position="275"/>
        <end position="296"/>
    </location>
</feature>
<evidence type="ECO:0000259" key="8">
    <source>
        <dbReference type="Pfam" id="PF01435"/>
    </source>
</evidence>
<comment type="similarity">
    <text evidence="6">Belongs to the peptidase M48 family.</text>
</comment>
<keyword evidence="3 6" id="KW-0378">Hydrolase</keyword>
<keyword evidence="1 6" id="KW-0645">Protease</keyword>
<evidence type="ECO:0000256" key="5">
    <source>
        <dbReference type="ARBA" id="ARBA00023049"/>
    </source>
</evidence>
<keyword evidence="4 6" id="KW-0862">Zinc</keyword>
<keyword evidence="7" id="KW-1133">Transmembrane helix</keyword>
<reference evidence="9 10" key="1">
    <citation type="submission" date="2022-11" db="EMBL/GenBank/DDBJ databases">
        <title>Anaerobic phenanthrene biodegradation by a DNRA strain PheN6.</title>
        <authorList>
            <person name="Zhang Z."/>
        </authorList>
    </citation>
    <scope>NUCLEOTIDE SEQUENCE [LARGE SCALE GENOMIC DNA]</scope>
    <source>
        <strain evidence="9 10">PheN6</strain>
    </source>
</reference>
<dbReference type="Proteomes" id="UP001150259">
    <property type="component" value="Unassembled WGS sequence"/>
</dbReference>
<evidence type="ECO:0000313" key="9">
    <source>
        <dbReference type="EMBL" id="MDC5698040.1"/>
    </source>
</evidence>
<sequence>MVIAALLILMIALAWPVPRLMAGMTTFRRAPRAALVVWQATSVAAVLAALFAAPAALPYLIGPAPELTDNATQIAIAVTVTGLIAGRLIVSGHRVGTRLRAHRRRHRRLVDLLAVPVGADASHAAHMRVIEHPTPTAYCVPGVRRRVVLTQGTLDALPEDQLDAVLAHERAHLRARHDLILEFFTVIHEAVPSWFRCEAALREVTLLIEVLADRAAVRATGVLSTARAIVGMATGAVKPEGMLAMSESPSAARLRLELLEPGPVAGLPAPMAAAVMYLFAGSVVLMPVALLVVAWATA</sequence>
<gene>
    <name evidence="9" type="ORF">OO014_12295</name>
</gene>
<name>A0ABT5GJG7_9MICO</name>
<comment type="cofactor">
    <cofactor evidence="6">
        <name>Zn(2+)</name>
        <dbReference type="ChEBI" id="CHEBI:29105"/>
    </cofactor>
    <text evidence="6">Binds 1 zinc ion per subunit.</text>
</comment>
<evidence type="ECO:0000256" key="1">
    <source>
        <dbReference type="ARBA" id="ARBA00022670"/>
    </source>
</evidence>
<evidence type="ECO:0000256" key="3">
    <source>
        <dbReference type="ARBA" id="ARBA00022801"/>
    </source>
</evidence>
<keyword evidence="2" id="KW-0479">Metal-binding</keyword>
<evidence type="ECO:0000256" key="6">
    <source>
        <dbReference type="RuleBase" id="RU003983"/>
    </source>
</evidence>
<accession>A0ABT5GJG7</accession>
<proteinExistence type="inferred from homology"/>
<protein>
    <submittedName>
        <fullName evidence="9">M56 family metallopeptidase</fullName>
    </submittedName>
</protein>
<organism evidence="9 10">
    <name type="scientific">Intrasporangium calvum</name>
    <dbReference type="NCBI Taxonomy" id="53358"/>
    <lineage>
        <taxon>Bacteria</taxon>
        <taxon>Bacillati</taxon>
        <taxon>Actinomycetota</taxon>
        <taxon>Actinomycetes</taxon>
        <taxon>Micrococcales</taxon>
        <taxon>Intrasporangiaceae</taxon>
        <taxon>Intrasporangium</taxon>
    </lineage>
</organism>
<keyword evidence="5 6" id="KW-0482">Metalloprotease</keyword>
<comment type="caution">
    <text evidence="9">The sequence shown here is derived from an EMBL/GenBank/DDBJ whole genome shotgun (WGS) entry which is preliminary data.</text>
</comment>
<evidence type="ECO:0000256" key="4">
    <source>
        <dbReference type="ARBA" id="ARBA00022833"/>
    </source>
</evidence>
<dbReference type="PANTHER" id="PTHR34978:SF3">
    <property type="entry name" value="SLR0241 PROTEIN"/>
    <property type="match status" value="1"/>
</dbReference>
<evidence type="ECO:0000256" key="2">
    <source>
        <dbReference type="ARBA" id="ARBA00022723"/>
    </source>
</evidence>
<feature type="transmembrane region" description="Helical" evidence="7">
    <location>
        <begin position="6"/>
        <end position="22"/>
    </location>
</feature>
<keyword evidence="7" id="KW-0812">Transmembrane</keyword>
<keyword evidence="10" id="KW-1185">Reference proteome</keyword>
<dbReference type="PANTHER" id="PTHR34978">
    <property type="entry name" value="POSSIBLE SENSOR-TRANSDUCER PROTEIN BLAR"/>
    <property type="match status" value="1"/>
</dbReference>
<keyword evidence="7" id="KW-0472">Membrane</keyword>
<feature type="transmembrane region" description="Helical" evidence="7">
    <location>
        <begin position="34"/>
        <end position="61"/>
    </location>
</feature>
<feature type="transmembrane region" description="Helical" evidence="7">
    <location>
        <begin position="73"/>
        <end position="90"/>
    </location>
</feature>
<dbReference type="InterPro" id="IPR052173">
    <property type="entry name" value="Beta-lactam_resp_regulator"/>
</dbReference>
<dbReference type="Gene3D" id="3.30.2010.10">
    <property type="entry name" value="Metalloproteases ('zincins'), catalytic domain"/>
    <property type="match status" value="1"/>
</dbReference>
<feature type="domain" description="Peptidase M48" evidence="8">
    <location>
        <begin position="107"/>
        <end position="183"/>
    </location>
</feature>